<dbReference type="Pfam" id="PF00440">
    <property type="entry name" value="TetR_N"/>
    <property type="match status" value="1"/>
</dbReference>
<dbReference type="InterPro" id="IPR001647">
    <property type="entry name" value="HTH_TetR"/>
</dbReference>
<evidence type="ECO:0000256" key="3">
    <source>
        <dbReference type="ARBA" id="ARBA00023163"/>
    </source>
</evidence>
<feature type="DNA-binding region" description="H-T-H motif" evidence="4">
    <location>
        <begin position="35"/>
        <end position="54"/>
    </location>
</feature>
<dbReference type="RefSeq" id="WP_091176317.1">
    <property type="nucleotide sequence ID" value="NZ_FNCG01000032.1"/>
</dbReference>
<dbReference type="Proteomes" id="UP000199705">
    <property type="component" value="Unassembled WGS sequence"/>
</dbReference>
<keyword evidence="1" id="KW-0805">Transcription regulation</keyword>
<keyword evidence="3" id="KW-0804">Transcription</keyword>
<proteinExistence type="predicted"/>
<evidence type="ECO:0000256" key="4">
    <source>
        <dbReference type="PROSITE-ProRule" id="PRU00335"/>
    </source>
</evidence>
<dbReference type="Gene3D" id="1.10.357.10">
    <property type="entry name" value="Tetracycline Repressor, domain 2"/>
    <property type="match status" value="1"/>
</dbReference>
<evidence type="ECO:0000313" key="6">
    <source>
        <dbReference type="EMBL" id="SDI77143.1"/>
    </source>
</evidence>
<dbReference type="GO" id="GO:0003677">
    <property type="term" value="F:DNA binding"/>
    <property type="evidence" value="ECO:0007669"/>
    <property type="project" value="UniProtKB-UniRule"/>
</dbReference>
<dbReference type="InterPro" id="IPR009057">
    <property type="entry name" value="Homeodomain-like_sf"/>
</dbReference>
<dbReference type="InterPro" id="IPR036271">
    <property type="entry name" value="Tet_transcr_reg_TetR-rel_C_sf"/>
</dbReference>
<dbReference type="InterPro" id="IPR025996">
    <property type="entry name" value="MT1864/Rv1816-like_C"/>
</dbReference>
<dbReference type="PANTHER" id="PTHR43479">
    <property type="entry name" value="ACREF/ENVCD OPERON REPRESSOR-RELATED"/>
    <property type="match status" value="1"/>
</dbReference>
<reference evidence="7" key="1">
    <citation type="submission" date="2016-10" db="EMBL/GenBank/DDBJ databases">
        <authorList>
            <person name="Varghese N."/>
            <person name="Submissions S."/>
        </authorList>
    </citation>
    <scope>NUCLEOTIDE SEQUENCE [LARGE SCALE GENOMIC DNA]</scope>
    <source>
        <strain evidence="7">Gh-67</strain>
    </source>
</reference>
<sequence length="205" mass="23342">MGTADRKAKEKEQLKSLILDSARKLFVEKGVEQTTIRSIAKSIDYSVGTVYVYFRDKNAILNELHTQGFAQLGGLFKVLAHVENPMERLIAMGRLYIKFAMENPDMYELMFTLKAPMEVLDQAKNEEWNEGISAFTVLKTTVEQCIAANHFKGHEPEPLTFMIWSLVHGMCSLHISDRTNGVHLNHANHIVDAGYEEFLKILKKL</sequence>
<dbReference type="AlphaFoldDB" id="A0A1G8NAI5"/>
<evidence type="ECO:0000256" key="2">
    <source>
        <dbReference type="ARBA" id="ARBA00023125"/>
    </source>
</evidence>
<dbReference type="Pfam" id="PF13305">
    <property type="entry name" value="TetR_C_33"/>
    <property type="match status" value="1"/>
</dbReference>
<evidence type="ECO:0000259" key="5">
    <source>
        <dbReference type="PROSITE" id="PS50977"/>
    </source>
</evidence>
<accession>A0A1G8NAI5</accession>
<gene>
    <name evidence="6" type="ORF">SAMN05192573_13215</name>
</gene>
<dbReference type="InterPro" id="IPR050624">
    <property type="entry name" value="HTH-type_Tx_Regulator"/>
</dbReference>
<name>A0A1G8NAI5_9SPHI</name>
<dbReference type="SUPFAM" id="SSF48498">
    <property type="entry name" value="Tetracyclin repressor-like, C-terminal domain"/>
    <property type="match status" value="1"/>
</dbReference>
<organism evidence="6 7">
    <name type="scientific">Mucilaginibacter gossypii</name>
    <dbReference type="NCBI Taxonomy" id="551996"/>
    <lineage>
        <taxon>Bacteria</taxon>
        <taxon>Pseudomonadati</taxon>
        <taxon>Bacteroidota</taxon>
        <taxon>Sphingobacteriia</taxon>
        <taxon>Sphingobacteriales</taxon>
        <taxon>Sphingobacteriaceae</taxon>
        <taxon>Mucilaginibacter</taxon>
    </lineage>
</organism>
<evidence type="ECO:0000256" key="1">
    <source>
        <dbReference type="ARBA" id="ARBA00023015"/>
    </source>
</evidence>
<keyword evidence="7" id="KW-1185">Reference proteome</keyword>
<dbReference type="PRINTS" id="PR00455">
    <property type="entry name" value="HTHTETR"/>
</dbReference>
<keyword evidence="2 4" id="KW-0238">DNA-binding</keyword>
<evidence type="ECO:0000313" key="7">
    <source>
        <dbReference type="Proteomes" id="UP000199705"/>
    </source>
</evidence>
<dbReference type="STRING" id="551996.SAMN05192573_13215"/>
<protein>
    <submittedName>
        <fullName evidence="6">DNA-binding transcriptional regulator, AcrR family</fullName>
    </submittedName>
</protein>
<dbReference type="PROSITE" id="PS50977">
    <property type="entry name" value="HTH_TETR_2"/>
    <property type="match status" value="1"/>
</dbReference>
<dbReference type="EMBL" id="FNCG01000032">
    <property type="protein sequence ID" value="SDI77143.1"/>
    <property type="molecule type" value="Genomic_DNA"/>
</dbReference>
<feature type="domain" description="HTH tetR-type" evidence="5">
    <location>
        <begin position="12"/>
        <end position="72"/>
    </location>
</feature>
<dbReference type="PANTHER" id="PTHR43479:SF11">
    <property type="entry name" value="ACREF_ENVCD OPERON REPRESSOR-RELATED"/>
    <property type="match status" value="1"/>
</dbReference>
<dbReference type="SUPFAM" id="SSF46689">
    <property type="entry name" value="Homeodomain-like"/>
    <property type="match status" value="1"/>
</dbReference>